<name>A0A0E0Q7M5_ORYRU</name>
<dbReference type="Proteomes" id="UP000008022">
    <property type="component" value="Unassembled WGS sequence"/>
</dbReference>
<accession>A0A0E0Q7M5</accession>
<reference evidence="2" key="1">
    <citation type="submission" date="2013-06" db="EMBL/GenBank/DDBJ databases">
        <authorList>
            <person name="Zhao Q."/>
        </authorList>
    </citation>
    <scope>NUCLEOTIDE SEQUENCE</scope>
    <source>
        <strain evidence="2">cv. W1943</strain>
    </source>
</reference>
<dbReference type="AlphaFoldDB" id="A0A0E0Q7M5"/>
<evidence type="ECO:0000313" key="2">
    <source>
        <dbReference type="Proteomes" id="UP000008022"/>
    </source>
</evidence>
<protein>
    <submittedName>
        <fullName evidence="1">Uncharacterized protein</fullName>
    </submittedName>
</protein>
<dbReference type="OMA" id="WEVMSIP"/>
<dbReference type="EnsemblPlants" id="ORUFI07G12980.1">
    <property type="protein sequence ID" value="ORUFI07G12980.1"/>
    <property type="gene ID" value="ORUFI07G12980"/>
</dbReference>
<proteinExistence type="predicted"/>
<dbReference type="HOGENOM" id="CLU_2201244_0_0_1"/>
<keyword evidence="2" id="KW-1185">Reference proteome</keyword>
<sequence>MPLPTTSAVAASNHSMTAVGEGKWEVMSIPIKVEDQGSKTELSQGARQEYIDALMSIVDCILFPELREHIRATMAGFGETVRMAQAEQANATRKSILTDVRFFFFQTGMTFEVKWPSMKI</sequence>
<reference evidence="1" key="2">
    <citation type="submission" date="2015-06" db="UniProtKB">
        <authorList>
            <consortium name="EnsemblPlants"/>
        </authorList>
    </citation>
    <scope>IDENTIFICATION</scope>
</reference>
<dbReference type="Gramene" id="ORUFI07G12980.1">
    <property type="protein sequence ID" value="ORUFI07G12980.1"/>
    <property type="gene ID" value="ORUFI07G12980"/>
</dbReference>
<organism evidence="1 2">
    <name type="scientific">Oryza rufipogon</name>
    <name type="common">Brownbeard rice</name>
    <name type="synonym">Asian wild rice</name>
    <dbReference type="NCBI Taxonomy" id="4529"/>
    <lineage>
        <taxon>Eukaryota</taxon>
        <taxon>Viridiplantae</taxon>
        <taxon>Streptophyta</taxon>
        <taxon>Embryophyta</taxon>
        <taxon>Tracheophyta</taxon>
        <taxon>Spermatophyta</taxon>
        <taxon>Magnoliopsida</taxon>
        <taxon>Liliopsida</taxon>
        <taxon>Poales</taxon>
        <taxon>Poaceae</taxon>
        <taxon>BOP clade</taxon>
        <taxon>Oryzoideae</taxon>
        <taxon>Oryzeae</taxon>
        <taxon>Oryzinae</taxon>
        <taxon>Oryza</taxon>
    </lineage>
</organism>
<evidence type="ECO:0000313" key="1">
    <source>
        <dbReference type="EnsemblPlants" id="ORUFI07G12980.1"/>
    </source>
</evidence>